<dbReference type="Proteomes" id="UP000188726">
    <property type="component" value="Unassembled WGS sequence"/>
</dbReference>
<reference evidence="1 2" key="1">
    <citation type="journal article" date="2017" name="Genome Announc.">
        <title>Draft Genome Sequences of Salinivibrio proteolyticus, Salinivibrio sharmensis, Salinivibrio siamensis, Salinivibrio costicola subsp. alcaliphilus, Salinivibrio costicola subsp. vallismortis, and 29 New Isolates Belonging to the Genus Salinivibrio.</title>
        <authorList>
            <person name="Lopez-Hermoso C."/>
            <person name="de la Haba R.R."/>
            <person name="Sanchez-Porro C."/>
            <person name="Bayliss S.C."/>
            <person name="Feil E.J."/>
            <person name="Ventosa A."/>
        </authorList>
    </citation>
    <scope>NUCLEOTIDE SEQUENCE [LARGE SCALE GENOMIC DNA]</scope>
    <source>
        <strain evidence="1 2">IC202</strain>
    </source>
</reference>
<accession>A0AB36K027</accession>
<evidence type="ECO:0008006" key="3">
    <source>
        <dbReference type="Google" id="ProtNLM"/>
    </source>
</evidence>
<gene>
    <name evidence="1" type="ORF">BZG09_16180</name>
</gene>
<comment type="caution">
    <text evidence="1">The sequence shown here is derived from an EMBL/GenBank/DDBJ whole genome shotgun (WGS) entry which is preliminary data.</text>
</comment>
<protein>
    <recommendedName>
        <fullName evidence="3">WYL domain-containing protein</fullName>
    </recommendedName>
</protein>
<dbReference type="AlphaFoldDB" id="A0AB36K027"/>
<evidence type="ECO:0000313" key="2">
    <source>
        <dbReference type="Proteomes" id="UP000188726"/>
    </source>
</evidence>
<evidence type="ECO:0000313" key="1">
    <source>
        <dbReference type="EMBL" id="OOE40878.1"/>
    </source>
</evidence>
<name>A0AB36K027_9GAMM</name>
<proteinExistence type="predicted"/>
<sequence length="208" mass="23534">MRGSKLENISQSLKERLLHIDFLLMFEGNVPLTTFAKRCSFRVSGAAMRGLLLKKRLVLSNLQYGTKAYNGFGCFKNLFNCVQIQFFFSLYQGGNGECVSATTTSITAEISTKVNLLELEALSIITRTIYHEKAMYIHYSPISSGKTNRVIVLFALADYELNWYVRADDVKRPMALVIWLLLLALHLRSMEHGTHQARISTMELGGLK</sequence>
<organism evidence="1 2">
    <name type="scientific">Salinivibrio kushneri</name>
    <dbReference type="NCBI Taxonomy" id="1908198"/>
    <lineage>
        <taxon>Bacteria</taxon>
        <taxon>Pseudomonadati</taxon>
        <taxon>Pseudomonadota</taxon>
        <taxon>Gammaproteobacteria</taxon>
        <taxon>Vibrionales</taxon>
        <taxon>Vibrionaceae</taxon>
        <taxon>Salinivibrio</taxon>
    </lineage>
</organism>
<dbReference type="EMBL" id="MUEO01000066">
    <property type="protein sequence ID" value="OOE40878.1"/>
    <property type="molecule type" value="Genomic_DNA"/>
</dbReference>